<dbReference type="EMBL" id="OIVN01004068">
    <property type="protein sequence ID" value="SPD15257.1"/>
    <property type="molecule type" value="Genomic_DNA"/>
</dbReference>
<dbReference type="AlphaFoldDB" id="A0A2N9HM88"/>
<evidence type="ECO:0000313" key="2">
    <source>
        <dbReference type="EMBL" id="SPD15257.1"/>
    </source>
</evidence>
<name>A0A2N9HM88_FAGSY</name>
<proteinExistence type="predicted"/>
<gene>
    <name evidence="2" type="ORF">FSB_LOCUS43139</name>
</gene>
<reference evidence="2" key="1">
    <citation type="submission" date="2018-02" db="EMBL/GenBank/DDBJ databases">
        <authorList>
            <person name="Cohen D.B."/>
            <person name="Kent A.D."/>
        </authorList>
    </citation>
    <scope>NUCLEOTIDE SEQUENCE</scope>
</reference>
<protein>
    <recommendedName>
        <fullName evidence="3">Retrotransposon gag protein</fullName>
    </recommendedName>
</protein>
<feature type="region of interest" description="Disordered" evidence="1">
    <location>
        <begin position="145"/>
        <end position="166"/>
    </location>
</feature>
<accession>A0A2N9HM88</accession>
<evidence type="ECO:0008006" key="3">
    <source>
        <dbReference type="Google" id="ProtNLM"/>
    </source>
</evidence>
<evidence type="ECO:0000256" key="1">
    <source>
        <dbReference type="SAM" id="MobiDB-lite"/>
    </source>
</evidence>
<sequence length="451" mass="51082">MAEERERVVPPEAPKRTMYQLLHRTQSSIPSCIMFPPNAPHVDIKQRLMAILPNFRGLENENPYVHVRAFEEVIGSFYAQNVIEIAKLRFFPFSILKDKTKGSLYTMKPRDRQFVQVACGGGFLKKEPEDAMDYLDEIAKNSNTWNGPSPLDSTDRNKSSTTTSGGSVFKLRERDNMSAKINLLTKKIEALKLRGSRGVNAVYREEPKEACQICQEIDHTPSAYEKMRETKSQVARLTNALSRIERGKLPSQTQPNSNNQSAKVVNTEKFKEIKSVTILRSGKEIRNGAPKANEKSKETPTEKDESGIAKSNDIEKCPFPAPFPQALKLPKNLDVTSEILEHLHQVKVNLPLLHIIKQMPLYAKVIKDLCTVKRKYHVKKTAFLTEQMLKEEQVVEAKKPPRSKKKFLHAYPDAPKLKLKQPPRDLPCASIGTTCHFYYGSSFKDECGSGN</sequence>
<feature type="region of interest" description="Disordered" evidence="1">
    <location>
        <begin position="284"/>
        <end position="308"/>
    </location>
</feature>
<organism evidence="2">
    <name type="scientific">Fagus sylvatica</name>
    <name type="common">Beechnut</name>
    <dbReference type="NCBI Taxonomy" id="28930"/>
    <lineage>
        <taxon>Eukaryota</taxon>
        <taxon>Viridiplantae</taxon>
        <taxon>Streptophyta</taxon>
        <taxon>Embryophyta</taxon>
        <taxon>Tracheophyta</taxon>
        <taxon>Spermatophyta</taxon>
        <taxon>Magnoliopsida</taxon>
        <taxon>eudicotyledons</taxon>
        <taxon>Gunneridae</taxon>
        <taxon>Pentapetalae</taxon>
        <taxon>rosids</taxon>
        <taxon>fabids</taxon>
        <taxon>Fagales</taxon>
        <taxon>Fagaceae</taxon>
        <taxon>Fagus</taxon>
    </lineage>
</organism>